<comment type="caution">
    <text evidence="1">The sequence shown here is derived from an EMBL/GenBank/DDBJ whole genome shotgun (WGS) entry which is preliminary data.</text>
</comment>
<dbReference type="Proteomes" id="UP001500390">
    <property type="component" value="Unassembled WGS sequence"/>
</dbReference>
<name>A0ABP8JMK5_9MICO</name>
<organism evidence="1 2">
    <name type="scientific">Ornithinibacter aureus</name>
    <dbReference type="NCBI Taxonomy" id="622664"/>
    <lineage>
        <taxon>Bacteria</taxon>
        <taxon>Bacillati</taxon>
        <taxon>Actinomycetota</taxon>
        <taxon>Actinomycetes</taxon>
        <taxon>Micrococcales</taxon>
        <taxon>Intrasporangiaceae</taxon>
        <taxon>Ornithinibacter</taxon>
    </lineage>
</organism>
<dbReference type="EMBL" id="BAABFX010000022">
    <property type="protein sequence ID" value="GAA4393213.1"/>
    <property type="molecule type" value="Genomic_DNA"/>
</dbReference>
<gene>
    <name evidence="1" type="ORF">GCM10023153_12970</name>
</gene>
<keyword evidence="2" id="KW-1185">Reference proteome</keyword>
<reference evidence="2" key="1">
    <citation type="journal article" date="2019" name="Int. J. Syst. Evol. Microbiol.">
        <title>The Global Catalogue of Microorganisms (GCM) 10K type strain sequencing project: providing services to taxonomists for standard genome sequencing and annotation.</title>
        <authorList>
            <consortium name="The Broad Institute Genomics Platform"/>
            <consortium name="The Broad Institute Genome Sequencing Center for Infectious Disease"/>
            <person name="Wu L."/>
            <person name="Ma J."/>
        </authorList>
    </citation>
    <scope>NUCLEOTIDE SEQUENCE [LARGE SCALE GENOMIC DNA]</scope>
    <source>
        <strain evidence="2">JCM 17738</strain>
    </source>
</reference>
<sequence length="62" mass="6874">MARPPLPLGTWGTITTEKIRDGSYRALTRFRDTDGNTRRVTATGPSKAAAERALRDVLERVC</sequence>
<evidence type="ECO:0000313" key="1">
    <source>
        <dbReference type="EMBL" id="GAA4393213.1"/>
    </source>
</evidence>
<accession>A0ABP8JMK5</accession>
<evidence type="ECO:0000313" key="2">
    <source>
        <dbReference type="Proteomes" id="UP001500390"/>
    </source>
</evidence>
<proteinExistence type="predicted"/>
<evidence type="ECO:0008006" key="3">
    <source>
        <dbReference type="Google" id="ProtNLM"/>
    </source>
</evidence>
<protein>
    <recommendedName>
        <fullName evidence="3">AP2-like integrase N-terminal domain-containing protein</fullName>
    </recommendedName>
</protein>